<reference evidence="1" key="1">
    <citation type="submission" date="2022-03" db="EMBL/GenBank/DDBJ databases">
        <title>Draft genome sequence of Aduncisulcus paluster, a free-living microaerophilic Fornicata.</title>
        <authorList>
            <person name="Yuyama I."/>
            <person name="Kume K."/>
            <person name="Tamura T."/>
            <person name="Inagaki Y."/>
            <person name="Hashimoto T."/>
        </authorList>
    </citation>
    <scope>NUCLEOTIDE SEQUENCE</scope>
    <source>
        <strain evidence="1">NY0171</strain>
    </source>
</reference>
<dbReference type="Proteomes" id="UP001057375">
    <property type="component" value="Unassembled WGS sequence"/>
</dbReference>
<proteinExistence type="predicted"/>
<organism evidence="1 2">
    <name type="scientific">Aduncisulcus paluster</name>
    <dbReference type="NCBI Taxonomy" id="2918883"/>
    <lineage>
        <taxon>Eukaryota</taxon>
        <taxon>Metamonada</taxon>
        <taxon>Carpediemonas-like organisms</taxon>
        <taxon>Aduncisulcus</taxon>
    </lineage>
</organism>
<evidence type="ECO:0008006" key="3">
    <source>
        <dbReference type="Google" id="ProtNLM"/>
    </source>
</evidence>
<sequence length="55" mass="6200">MIRKKTKALETKAFAQPLKLRSDLLAIKLLLERPERLDARLAAKLGKSRGISRAD</sequence>
<accession>A0ABQ5JY96</accession>
<name>A0ABQ5JY96_9EUKA</name>
<dbReference type="EMBL" id="BQXS01006765">
    <property type="protein sequence ID" value="GKT22302.1"/>
    <property type="molecule type" value="Genomic_DNA"/>
</dbReference>
<feature type="non-terminal residue" evidence="1">
    <location>
        <position position="55"/>
    </location>
</feature>
<comment type="caution">
    <text evidence="1">The sequence shown here is derived from an EMBL/GenBank/DDBJ whole genome shotgun (WGS) entry which is preliminary data.</text>
</comment>
<keyword evidence="2" id="KW-1185">Reference proteome</keyword>
<evidence type="ECO:0000313" key="1">
    <source>
        <dbReference type="EMBL" id="GKT22302.1"/>
    </source>
</evidence>
<gene>
    <name evidence="1" type="ORF">ADUPG1_004503</name>
</gene>
<evidence type="ECO:0000313" key="2">
    <source>
        <dbReference type="Proteomes" id="UP001057375"/>
    </source>
</evidence>
<protein>
    <recommendedName>
        <fullName evidence="3">Transcriptional regulator</fullName>
    </recommendedName>
</protein>